<evidence type="ECO:0000256" key="1">
    <source>
        <dbReference type="ARBA" id="ARBA00022723"/>
    </source>
</evidence>
<dbReference type="GO" id="GO:0031941">
    <property type="term" value="C:filamentous actin"/>
    <property type="evidence" value="ECO:0007669"/>
    <property type="project" value="TreeGrafter"/>
</dbReference>
<keyword evidence="1 4" id="KW-0479">Metal-binding</keyword>
<evidence type="ECO:0000256" key="4">
    <source>
        <dbReference type="PROSITE-ProRule" id="PRU00125"/>
    </source>
</evidence>
<dbReference type="PANTHER" id="PTHR24214">
    <property type="entry name" value="PDZ AND LIM DOMAIN PROTEIN ZASP"/>
    <property type="match status" value="1"/>
</dbReference>
<dbReference type="InterPro" id="IPR050604">
    <property type="entry name" value="PDZ-LIM_domain"/>
</dbReference>
<dbReference type="Pfam" id="PF00412">
    <property type="entry name" value="LIM"/>
    <property type="match status" value="2"/>
</dbReference>
<reference evidence="6 7" key="1">
    <citation type="journal article" date="2022" name="Nat. Ecol. Evol.">
        <title>A masculinizing supergene underlies an exaggerated male reproductive morph in a spider.</title>
        <authorList>
            <person name="Hendrickx F."/>
            <person name="De Corte Z."/>
            <person name="Sonet G."/>
            <person name="Van Belleghem S.M."/>
            <person name="Kostlbacher S."/>
            <person name="Vangestel C."/>
        </authorList>
    </citation>
    <scope>NUCLEOTIDE SEQUENCE [LARGE SCALE GENOMIC DNA]</scope>
    <source>
        <strain evidence="6">W744_W776</strain>
    </source>
</reference>
<dbReference type="PROSITE" id="PS00478">
    <property type="entry name" value="LIM_DOMAIN_1"/>
    <property type="match status" value="1"/>
</dbReference>
<organism evidence="6 7">
    <name type="scientific">Oedothorax gibbosus</name>
    <dbReference type="NCBI Taxonomy" id="931172"/>
    <lineage>
        <taxon>Eukaryota</taxon>
        <taxon>Metazoa</taxon>
        <taxon>Ecdysozoa</taxon>
        <taxon>Arthropoda</taxon>
        <taxon>Chelicerata</taxon>
        <taxon>Arachnida</taxon>
        <taxon>Araneae</taxon>
        <taxon>Araneomorphae</taxon>
        <taxon>Entelegynae</taxon>
        <taxon>Araneoidea</taxon>
        <taxon>Linyphiidae</taxon>
        <taxon>Erigoninae</taxon>
        <taxon>Oedothorax</taxon>
    </lineage>
</organism>
<dbReference type="AlphaFoldDB" id="A0AAV6UJ45"/>
<sequence>MDCLNALDRQWHPECFICGYCNKPFGNNSFYLEDGLPYCEKDWNELFTTKCISCGFPIEAGDRWVEALNNNYHSQCFKCSVCQKNLEGQSFYAKGGKPFCKAHAR</sequence>
<proteinExistence type="predicted"/>
<dbReference type="GO" id="GO:0030036">
    <property type="term" value="P:actin cytoskeleton organization"/>
    <property type="evidence" value="ECO:0007669"/>
    <property type="project" value="TreeGrafter"/>
</dbReference>
<dbReference type="EMBL" id="JAFNEN010000405">
    <property type="protein sequence ID" value="KAG8183773.1"/>
    <property type="molecule type" value="Genomic_DNA"/>
</dbReference>
<evidence type="ECO:0000256" key="2">
    <source>
        <dbReference type="ARBA" id="ARBA00022833"/>
    </source>
</evidence>
<dbReference type="PANTHER" id="PTHR24214:SF38">
    <property type="entry name" value="PDZ AND LIM DOMAIN PROTEIN ZASP-RELATED"/>
    <property type="match status" value="1"/>
</dbReference>
<protein>
    <recommendedName>
        <fullName evidence="5">LIM zinc-binding domain-containing protein</fullName>
    </recommendedName>
</protein>
<dbReference type="GO" id="GO:0030018">
    <property type="term" value="C:Z disc"/>
    <property type="evidence" value="ECO:0007669"/>
    <property type="project" value="TreeGrafter"/>
</dbReference>
<dbReference type="FunFam" id="2.10.110.10:FF:000060">
    <property type="entry name" value="Uncharacterized protein, isoform Z"/>
    <property type="match status" value="1"/>
</dbReference>
<dbReference type="GO" id="GO:0001725">
    <property type="term" value="C:stress fiber"/>
    <property type="evidence" value="ECO:0007669"/>
    <property type="project" value="TreeGrafter"/>
</dbReference>
<dbReference type="Gene3D" id="2.10.110.10">
    <property type="entry name" value="Cysteine Rich Protein"/>
    <property type="match status" value="2"/>
</dbReference>
<feature type="domain" description="LIM zinc-binding" evidence="5">
    <location>
        <begin position="1"/>
        <end position="48"/>
    </location>
</feature>
<dbReference type="GO" id="GO:0061061">
    <property type="term" value="P:muscle structure development"/>
    <property type="evidence" value="ECO:0007669"/>
    <property type="project" value="TreeGrafter"/>
</dbReference>
<dbReference type="SUPFAM" id="SSF57716">
    <property type="entry name" value="Glucocorticoid receptor-like (DNA-binding domain)"/>
    <property type="match status" value="2"/>
</dbReference>
<dbReference type="PROSITE" id="PS50023">
    <property type="entry name" value="LIM_DOMAIN_2"/>
    <property type="match status" value="2"/>
</dbReference>
<dbReference type="GO" id="GO:0051371">
    <property type="term" value="F:muscle alpha-actinin binding"/>
    <property type="evidence" value="ECO:0007669"/>
    <property type="project" value="TreeGrafter"/>
</dbReference>
<keyword evidence="2 4" id="KW-0862">Zinc</keyword>
<accession>A0AAV6UJ45</accession>
<dbReference type="SMART" id="SM00132">
    <property type="entry name" value="LIM"/>
    <property type="match status" value="2"/>
</dbReference>
<dbReference type="GO" id="GO:0003779">
    <property type="term" value="F:actin binding"/>
    <property type="evidence" value="ECO:0007669"/>
    <property type="project" value="TreeGrafter"/>
</dbReference>
<gene>
    <name evidence="6" type="ORF">JTE90_001669</name>
</gene>
<dbReference type="GO" id="GO:0005912">
    <property type="term" value="C:adherens junction"/>
    <property type="evidence" value="ECO:0007669"/>
    <property type="project" value="TreeGrafter"/>
</dbReference>
<comment type="caution">
    <text evidence="6">The sequence shown here is derived from an EMBL/GenBank/DDBJ whole genome shotgun (WGS) entry which is preliminary data.</text>
</comment>
<evidence type="ECO:0000313" key="7">
    <source>
        <dbReference type="Proteomes" id="UP000827092"/>
    </source>
</evidence>
<dbReference type="GO" id="GO:0046872">
    <property type="term" value="F:metal ion binding"/>
    <property type="evidence" value="ECO:0007669"/>
    <property type="project" value="UniProtKB-KW"/>
</dbReference>
<keyword evidence="7" id="KW-1185">Reference proteome</keyword>
<dbReference type="InterPro" id="IPR001781">
    <property type="entry name" value="Znf_LIM"/>
</dbReference>
<name>A0AAV6UJ45_9ARAC</name>
<evidence type="ECO:0000313" key="6">
    <source>
        <dbReference type="EMBL" id="KAG8183773.1"/>
    </source>
</evidence>
<keyword evidence="3 4" id="KW-0440">LIM domain</keyword>
<evidence type="ECO:0000256" key="3">
    <source>
        <dbReference type="ARBA" id="ARBA00023038"/>
    </source>
</evidence>
<feature type="domain" description="LIM zinc-binding" evidence="5">
    <location>
        <begin position="49"/>
        <end position="105"/>
    </location>
</feature>
<dbReference type="Proteomes" id="UP000827092">
    <property type="component" value="Unassembled WGS sequence"/>
</dbReference>
<evidence type="ECO:0000259" key="5">
    <source>
        <dbReference type="PROSITE" id="PS50023"/>
    </source>
</evidence>